<proteinExistence type="predicted"/>
<protein>
    <recommendedName>
        <fullName evidence="3">Integrase</fullName>
    </recommendedName>
</protein>
<sequence length="58" mass="6709">MGQILHRCVTTTEAMRRGIQNSQESLKVLAERYYINPKTVAKWKKRGGKTSNELFKVI</sequence>
<evidence type="ECO:0000313" key="2">
    <source>
        <dbReference type="Proteomes" id="UP000017133"/>
    </source>
</evidence>
<evidence type="ECO:0000313" key="1">
    <source>
        <dbReference type="EMBL" id="ERT14707.1"/>
    </source>
</evidence>
<accession>U7R5L7</accession>
<evidence type="ECO:0008006" key="3">
    <source>
        <dbReference type="Google" id="ProtNLM"/>
    </source>
</evidence>
<keyword evidence="2" id="KW-1185">Reference proteome</keyword>
<dbReference type="Proteomes" id="UP000017133">
    <property type="component" value="Unassembled WGS sequence"/>
</dbReference>
<organism evidence="1 2">
    <name type="scientific">Photorhabdus temperata J3</name>
    <dbReference type="NCBI Taxonomy" id="1389415"/>
    <lineage>
        <taxon>Bacteria</taxon>
        <taxon>Pseudomonadati</taxon>
        <taxon>Pseudomonadota</taxon>
        <taxon>Gammaproteobacteria</taxon>
        <taxon>Enterobacterales</taxon>
        <taxon>Morganellaceae</taxon>
        <taxon>Photorhabdus</taxon>
    </lineage>
</organism>
<reference evidence="1 2" key="1">
    <citation type="submission" date="2013-10" db="EMBL/GenBank/DDBJ databases">
        <title>Whole Genome Shotgun Sequence of Photorhabdus temperata J3.</title>
        <authorList>
            <person name="Park G.-S."/>
            <person name="Hong S.-J."/>
            <person name="Shin J.-H."/>
        </authorList>
    </citation>
    <scope>NUCLEOTIDE SEQUENCE [LARGE SCALE GENOMIC DNA]</scope>
    <source>
        <strain evidence="1 2">J3</strain>
    </source>
</reference>
<name>U7R5L7_PHOTE</name>
<gene>
    <name evidence="1" type="ORF">O185_02020</name>
</gene>
<dbReference type="EMBL" id="AXDT01000019">
    <property type="protein sequence ID" value="ERT14707.1"/>
    <property type="molecule type" value="Genomic_DNA"/>
</dbReference>
<dbReference type="AlphaFoldDB" id="U7R5L7"/>
<dbReference type="PATRIC" id="fig|1389415.4.peg.393"/>
<comment type="caution">
    <text evidence="1">The sequence shown here is derived from an EMBL/GenBank/DDBJ whole genome shotgun (WGS) entry which is preliminary data.</text>
</comment>